<feature type="domain" description="OmpA-like" evidence="3">
    <location>
        <begin position="24"/>
        <end position="138"/>
    </location>
</feature>
<keyword evidence="5" id="KW-1185">Reference proteome</keyword>
<dbReference type="Gene3D" id="3.30.1330.60">
    <property type="entry name" value="OmpA-like domain"/>
    <property type="match status" value="1"/>
</dbReference>
<dbReference type="Pfam" id="PF00691">
    <property type="entry name" value="OmpA"/>
    <property type="match status" value="1"/>
</dbReference>
<dbReference type="InterPro" id="IPR006665">
    <property type="entry name" value="OmpA-like"/>
</dbReference>
<evidence type="ECO:0000313" key="4">
    <source>
        <dbReference type="EMBL" id="MBB3066109.1"/>
    </source>
</evidence>
<evidence type="ECO:0000313" key="5">
    <source>
        <dbReference type="Proteomes" id="UP000581135"/>
    </source>
</evidence>
<dbReference type="GO" id="GO:0016020">
    <property type="term" value="C:membrane"/>
    <property type="evidence" value="ECO:0007669"/>
    <property type="project" value="UniProtKB-UniRule"/>
</dbReference>
<evidence type="ECO:0000259" key="3">
    <source>
        <dbReference type="PROSITE" id="PS51123"/>
    </source>
</evidence>
<dbReference type="SUPFAM" id="SSF103088">
    <property type="entry name" value="OmpA-like"/>
    <property type="match status" value="1"/>
</dbReference>
<feature type="signal peptide" evidence="2">
    <location>
        <begin position="1"/>
        <end position="22"/>
    </location>
</feature>
<organism evidence="4 5">
    <name type="scientific">Limibacillus halophilus</name>
    <dbReference type="NCBI Taxonomy" id="1579333"/>
    <lineage>
        <taxon>Bacteria</taxon>
        <taxon>Pseudomonadati</taxon>
        <taxon>Pseudomonadota</taxon>
        <taxon>Alphaproteobacteria</taxon>
        <taxon>Rhodospirillales</taxon>
        <taxon>Rhodovibrionaceae</taxon>
        <taxon>Limibacillus</taxon>
    </lineage>
</organism>
<dbReference type="EMBL" id="JACHXA010000006">
    <property type="protein sequence ID" value="MBB3066109.1"/>
    <property type="molecule type" value="Genomic_DNA"/>
</dbReference>
<evidence type="ECO:0000256" key="1">
    <source>
        <dbReference type="PROSITE-ProRule" id="PRU00473"/>
    </source>
</evidence>
<dbReference type="AlphaFoldDB" id="A0A839SVP2"/>
<dbReference type="Proteomes" id="UP000581135">
    <property type="component" value="Unassembled WGS sequence"/>
</dbReference>
<comment type="caution">
    <text evidence="4">The sequence shown here is derived from an EMBL/GenBank/DDBJ whole genome shotgun (WGS) entry which is preliminary data.</text>
</comment>
<accession>A0A839SVP2</accession>
<dbReference type="PANTHER" id="PTHR30329">
    <property type="entry name" value="STATOR ELEMENT OF FLAGELLAR MOTOR COMPLEX"/>
    <property type="match status" value="1"/>
</dbReference>
<keyword evidence="1" id="KW-0472">Membrane</keyword>
<keyword evidence="2" id="KW-0732">Signal</keyword>
<dbReference type="InterPro" id="IPR050330">
    <property type="entry name" value="Bact_OuterMem_StrucFunc"/>
</dbReference>
<name>A0A839SVP2_9PROT</name>
<reference evidence="4 5" key="1">
    <citation type="submission" date="2020-08" db="EMBL/GenBank/DDBJ databases">
        <title>Genomic Encyclopedia of Type Strains, Phase III (KMG-III): the genomes of soil and plant-associated and newly described type strains.</title>
        <authorList>
            <person name="Whitman W."/>
        </authorList>
    </citation>
    <scope>NUCLEOTIDE SEQUENCE [LARGE SCALE GENOMIC DNA]</scope>
    <source>
        <strain evidence="4 5">CECT 8803</strain>
    </source>
</reference>
<dbReference type="InterPro" id="IPR036737">
    <property type="entry name" value="OmpA-like_sf"/>
</dbReference>
<dbReference type="PANTHER" id="PTHR30329:SF21">
    <property type="entry name" value="LIPOPROTEIN YIAD-RELATED"/>
    <property type="match status" value="1"/>
</dbReference>
<evidence type="ECO:0000256" key="2">
    <source>
        <dbReference type="SAM" id="SignalP"/>
    </source>
</evidence>
<dbReference type="RefSeq" id="WP_183416922.1">
    <property type="nucleotide sequence ID" value="NZ_JACHXA010000006.1"/>
</dbReference>
<proteinExistence type="predicted"/>
<sequence length="138" mass="14881">MRKILATVLLVAGTILSTTAQAADCPGAEYGIQVLTFDVGSTKVSPEGRAKLEKFADTAKHRTLVCVVGQADKQGDKATNERLAHERAVAVKKILVEFGVPERTIETRSRGEAFGGSSVFGLLSDNEDDRRVEVSYSR</sequence>
<dbReference type="CDD" id="cd07185">
    <property type="entry name" value="OmpA_C-like"/>
    <property type="match status" value="1"/>
</dbReference>
<feature type="chain" id="PRO_5032508840" evidence="2">
    <location>
        <begin position="23"/>
        <end position="138"/>
    </location>
</feature>
<dbReference type="PROSITE" id="PS51123">
    <property type="entry name" value="OMPA_2"/>
    <property type="match status" value="1"/>
</dbReference>
<gene>
    <name evidence="4" type="ORF">FHR98_002412</name>
</gene>
<protein>
    <submittedName>
        <fullName evidence="4">Outer membrane protein OmpA-like peptidoglycan-associated protein</fullName>
    </submittedName>
</protein>